<dbReference type="RefSeq" id="WP_183805381.1">
    <property type="nucleotide sequence ID" value="NZ_JACIEE010000005.1"/>
</dbReference>
<dbReference type="AlphaFoldDB" id="A0A7W6D847"/>
<feature type="transmembrane region" description="Helical" evidence="7">
    <location>
        <begin position="160"/>
        <end position="191"/>
    </location>
</feature>
<sequence>MSDNESEVPTARSIDRVGEGPTIARLVLFCLKVGLMSFGGGLSGWLYREFVQRRGWMTDEDFASSFAFAQMLPGPTITNLTICCCSRFTGSVGVLACCLALLVGPFFAVLGLYTVYGTLSHNPVFQAISDGVVFAAIGMLMIICIRGIRRTIAFPPGLAVIAGTAFCVGVLHWPMLPVVLCFAAISVTLAWRTL</sequence>
<name>A0A7W6D847_9HYPH</name>
<organism evidence="8 9">
    <name type="scientific">Mycoplana azooxidifex</name>
    <dbReference type="NCBI Taxonomy" id="1636188"/>
    <lineage>
        <taxon>Bacteria</taxon>
        <taxon>Pseudomonadati</taxon>
        <taxon>Pseudomonadota</taxon>
        <taxon>Alphaproteobacteria</taxon>
        <taxon>Hyphomicrobiales</taxon>
        <taxon>Rhizobiaceae</taxon>
        <taxon>Mycoplana</taxon>
    </lineage>
</organism>
<evidence type="ECO:0000256" key="5">
    <source>
        <dbReference type="ARBA" id="ARBA00022989"/>
    </source>
</evidence>
<dbReference type="GO" id="GO:0015109">
    <property type="term" value="F:chromate transmembrane transporter activity"/>
    <property type="evidence" value="ECO:0007669"/>
    <property type="project" value="InterPro"/>
</dbReference>
<keyword evidence="5 7" id="KW-1133">Transmembrane helix</keyword>
<keyword evidence="4 7" id="KW-0812">Transmembrane</keyword>
<evidence type="ECO:0000256" key="4">
    <source>
        <dbReference type="ARBA" id="ARBA00022692"/>
    </source>
</evidence>
<feature type="transmembrane region" description="Helical" evidence="7">
    <location>
        <begin position="23"/>
        <end position="47"/>
    </location>
</feature>
<dbReference type="InterPro" id="IPR003370">
    <property type="entry name" value="Chromate_transpt"/>
</dbReference>
<keyword evidence="3" id="KW-1003">Cell membrane</keyword>
<gene>
    <name evidence="8" type="ORF">GGQ64_002915</name>
</gene>
<accession>A0A7W6D847</accession>
<dbReference type="Proteomes" id="UP000574761">
    <property type="component" value="Unassembled WGS sequence"/>
</dbReference>
<dbReference type="PANTHER" id="PTHR43663">
    <property type="entry name" value="CHROMATE TRANSPORT PROTEIN-RELATED"/>
    <property type="match status" value="1"/>
</dbReference>
<evidence type="ECO:0000256" key="2">
    <source>
        <dbReference type="ARBA" id="ARBA00005262"/>
    </source>
</evidence>
<dbReference type="EMBL" id="JACIEE010000005">
    <property type="protein sequence ID" value="MBB3977709.1"/>
    <property type="molecule type" value="Genomic_DNA"/>
</dbReference>
<keyword evidence="9" id="KW-1185">Reference proteome</keyword>
<evidence type="ECO:0000256" key="6">
    <source>
        <dbReference type="ARBA" id="ARBA00023136"/>
    </source>
</evidence>
<evidence type="ECO:0000256" key="7">
    <source>
        <dbReference type="SAM" id="Phobius"/>
    </source>
</evidence>
<feature type="transmembrane region" description="Helical" evidence="7">
    <location>
        <begin position="92"/>
        <end position="116"/>
    </location>
</feature>
<evidence type="ECO:0000313" key="8">
    <source>
        <dbReference type="EMBL" id="MBB3977709.1"/>
    </source>
</evidence>
<dbReference type="PANTHER" id="PTHR43663:SF1">
    <property type="entry name" value="CHROMATE TRANSPORTER"/>
    <property type="match status" value="1"/>
</dbReference>
<dbReference type="InterPro" id="IPR052518">
    <property type="entry name" value="CHR_Transporter"/>
</dbReference>
<feature type="transmembrane region" description="Helical" evidence="7">
    <location>
        <begin position="128"/>
        <end position="148"/>
    </location>
</feature>
<dbReference type="GO" id="GO:0005886">
    <property type="term" value="C:plasma membrane"/>
    <property type="evidence" value="ECO:0007669"/>
    <property type="project" value="UniProtKB-SubCell"/>
</dbReference>
<dbReference type="Pfam" id="PF02417">
    <property type="entry name" value="Chromate_transp"/>
    <property type="match status" value="1"/>
</dbReference>
<evidence type="ECO:0000313" key="9">
    <source>
        <dbReference type="Proteomes" id="UP000574761"/>
    </source>
</evidence>
<comment type="similarity">
    <text evidence="2">Belongs to the chromate ion transporter (CHR) (TC 2.A.51) family.</text>
</comment>
<keyword evidence="6 7" id="KW-0472">Membrane</keyword>
<protein>
    <submittedName>
        <fullName evidence="8">Chromate transporter</fullName>
    </submittedName>
</protein>
<comment type="subcellular location">
    <subcellularLocation>
        <location evidence="1">Cell membrane</location>
        <topology evidence="1">Multi-pass membrane protein</topology>
    </subcellularLocation>
</comment>
<reference evidence="8 9" key="1">
    <citation type="submission" date="2020-08" db="EMBL/GenBank/DDBJ databases">
        <title>Genomic Encyclopedia of Type Strains, Phase IV (KMG-IV): sequencing the most valuable type-strain genomes for metagenomic binning, comparative biology and taxonomic classification.</title>
        <authorList>
            <person name="Goeker M."/>
        </authorList>
    </citation>
    <scope>NUCLEOTIDE SEQUENCE [LARGE SCALE GENOMIC DNA]</scope>
    <source>
        <strain evidence="8 9">DSM 100211</strain>
    </source>
</reference>
<evidence type="ECO:0000256" key="1">
    <source>
        <dbReference type="ARBA" id="ARBA00004651"/>
    </source>
</evidence>
<evidence type="ECO:0000256" key="3">
    <source>
        <dbReference type="ARBA" id="ARBA00022475"/>
    </source>
</evidence>
<comment type="caution">
    <text evidence="8">The sequence shown here is derived from an EMBL/GenBank/DDBJ whole genome shotgun (WGS) entry which is preliminary data.</text>
</comment>
<proteinExistence type="inferred from homology"/>